<keyword evidence="3" id="KW-1185">Reference proteome</keyword>
<organism evidence="2 3">
    <name type="scientific">Crepidotus variabilis</name>
    <dbReference type="NCBI Taxonomy" id="179855"/>
    <lineage>
        <taxon>Eukaryota</taxon>
        <taxon>Fungi</taxon>
        <taxon>Dikarya</taxon>
        <taxon>Basidiomycota</taxon>
        <taxon>Agaricomycotina</taxon>
        <taxon>Agaricomycetes</taxon>
        <taxon>Agaricomycetidae</taxon>
        <taxon>Agaricales</taxon>
        <taxon>Agaricineae</taxon>
        <taxon>Crepidotaceae</taxon>
        <taxon>Crepidotus</taxon>
    </lineage>
</organism>
<sequence>MIAGDWEVDEDMKGVSKDRRKPRHNGRQEETGHDGKVCAGITKSVRLLAAITTRLTFVEPPRPPHLLREPLPPYQRHSFALSAILANALETAISFNLTKSSLSMRCIGGTRLLLRGGIECRGIRCPALDWVARKTQTDNRCDLGTGRSLWRRGVGNVVF</sequence>
<gene>
    <name evidence="2" type="ORF">CPB83DRAFT_915335</name>
</gene>
<dbReference type="Proteomes" id="UP000807306">
    <property type="component" value="Unassembled WGS sequence"/>
</dbReference>
<reference evidence="2" key="1">
    <citation type="submission" date="2020-11" db="EMBL/GenBank/DDBJ databases">
        <authorList>
            <consortium name="DOE Joint Genome Institute"/>
            <person name="Ahrendt S."/>
            <person name="Riley R."/>
            <person name="Andreopoulos W."/>
            <person name="Labutti K."/>
            <person name="Pangilinan J."/>
            <person name="Ruiz-Duenas F.J."/>
            <person name="Barrasa J.M."/>
            <person name="Sanchez-Garcia M."/>
            <person name="Camarero S."/>
            <person name="Miyauchi S."/>
            <person name="Serrano A."/>
            <person name="Linde D."/>
            <person name="Babiker R."/>
            <person name="Drula E."/>
            <person name="Ayuso-Fernandez I."/>
            <person name="Pacheco R."/>
            <person name="Padilla G."/>
            <person name="Ferreira P."/>
            <person name="Barriuso J."/>
            <person name="Kellner H."/>
            <person name="Castanera R."/>
            <person name="Alfaro M."/>
            <person name="Ramirez L."/>
            <person name="Pisabarro A.G."/>
            <person name="Kuo A."/>
            <person name="Tritt A."/>
            <person name="Lipzen A."/>
            <person name="He G."/>
            <person name="Yan M."/>
            <person name="Ng V."/>
            <person name="Cullen D."/>
            <person name="Martin F."/>
            <person name="Rosso M.-N."/>
            <person name="Henrissat B."/>
            <person name="Hibbett D."/>
            <person name="Martinez A.T."/>
            <person name="Grigoriev I.V."/>
        </authorList>
    </citation>
    <scope>NUCLEOTIDE SEQUENCE</scope>
    <source>
        <strain evidence="2">CBS 506.95</strain>
    </source>
</reference>
<protein>
    <submittedName>
        <fullName evidence="2">Uncharacterized protein</fullName>
    </submittedName>
</protein>
<evidence type="ECO:0000256" key="1">
    <source>
        <dbReference type="SAM" id="MobiDB-lite"/>
    </source>
</evidence>
<accession>A0A9P6JJ65</accession>
<evidence type="ECO:0000313" key="3">
    <source>
        <dbReference type="Proteomes" id="UP000807306"/>
    </source>
</evidence>
<evidence type="ECO:0000313" key="2">
    <source>
        <dbReference type="EMBL" id="KAF9522991.1"/>
    </source>
</evidence>
<dbReference type="AlphaFoldDB" id="A0A9P6JJ65"/>
<feature type="region of interest" description="Disordered" evidence="1">
    <location>
        <begin position="1"/>
        <end position="34"/>
    </location>
</feature>
<dbReference type="EMBL" id="MU157928">
    <property type="protein sequence ID" value="KAF9522991.1"/>
    <property type="molecule type" value="Genomic_DNA"/>
</dbReference>
<feature type="compositionally biased region" description="Acidic residues" evidence="1">
    <location>
        <begin position="1"/>
        <end position="10"/>
    </location>
</feature>
<comment type="caution">
    <text evidence="2">The sequence shown here is derived from an EMBL/GenBank/DDBJ whole genome shotgun (WGS) entry which is preliminary data.</text>
</comment>
<name>A0A9P6JJ65_9AGAR</name>
<proteinExistence type="predicted"/>